<evidence type="ECO:0000313" key="3">
    <source>
        <dbReference type="Proteomes" id="UP000007115"/>
    </source>
</evidence>
<dbReference type="Proteomes" id="UP000007115">
    <property type="component" value="Unassembled WGS sequence"/>
</dbReference>
<dbReference type="EMBL" id="ABDF02000001">
    <property type="protein sequence ID" value="EHK27257.1"/>
    <property type="molecule type" value="Genomic_DNA"/>
</dbReference>
<name>G9MDW0_HYPVG</name>
<reference evidence="2 3" key="1">
    <citation type="journal article" date="2011" name="Genome Biol.">
        <title>Comparative genome sequence analysis underscores mycoparasitism as the ancestral life style of Trichoderma.</title>
        <authorList>
            <person name="Kubicek C.P."/>
            <person name="Herrera-Estrella A."/>
            <person name="Seidl-Seiboth V."/>
            <person name="Martinez D.A."/>
            <person name="Druzhinina I.S."/>
            <person name="Thon M."/>
            <person name="Zeilinger S."/>
            <person name="Casas-Flores S."/>
            <person name="Horwitz B.A."/>
            <person name="Mukherjee P.K."/>
            <person name="Mukherjee M."/>
            <person name="Kredics L."/>
            <person name="Alcaraz L.D."/>
            <person name="Aerts A."/>
            <person name="Antal Z."/>
            <person name="Atanasova L."/>
            <person name="Cervantes-Badillo M.G."/>
            <person name="Challacombe J."/>
            <person name="Chertkov O."/>
            <person name="McCluskey K."/>
            <person name="Coulpier F."/>
            <person name="Deshpande N."/>
            <person name="von Doehren H."/>
            <person name="Ebbole D.J."/>
            <person name="Esquivel-Naranjo E.U."/>
            <person name="Fekete E."/>
            <person name="Flipphi M."/>
            <person name="Glaser F."/>
            <person name="Gomez-Rodriguez E.Y."/>
            <person name="Gruber S."/>
            <person name="Han C."/>
            <person name="Henrissat B."/>
            <person name="Hermosa R."/>
            <person name="Hernandez-Onate M."/>
            <person name="Karaffa L."/>
            <person name="Kosti I."/>
            <person name="Le Crom S."/>
            <person name="Lindquist E."/>
            <person name="Lucas S."/>
            <person name="Luebeck M."/>
            <person name="Luebeck P.S."/>
            <person name="Margeot A."/>
            <person name="Metz B."/>
            <person name="Misra M."/>
            <person name="Nevalainen H."/>
            <person name="Omann M."/>
            <person name="Packer N."/>
            <person name="Perrone G."/>
            <person name="Uresti-Rivera E.E."/>
            <person name="Salamov A."/>
            <person name="Schmoll M."/>
            <person name="Seiboth B."/>
            <person name="Shapiro H."/>
            <person name="Sukno S."/>
            <person name="Tamayo-Ramos J.A."/>
            <person name="Tisch D."/>
            <person name="Wiest A."/>
            <person name="Wilkinson H.H."/>
            <person name="Zhang M."/>
            <person name="Coutinho P.M."/>
            <person name="Kenerley C.M."/>
            <person name="Monte E."/>
            <person name="Baker S.E."/>
            <person name="Grigoriev I.V."/>
        </authorList>
    </citation>
    <scope>NUCLEOTIDE SEQUENCE [LARGE SCALE GENOMIC DNA]</scope>
    <source>
        <strain evidence="3">Gv29-8 / FGSC 10586</strain>
    </source>
</reference>
<organism evidence="2 3">
    <name type="scientific">Hypocrea virens (strain Gv29-8 / FGSC 10586)</name>
    <name type="common">Gliocladium virens</name>
    <name type="synonym">Trichoderma virens</name>
    <dbReference type="NCBI Taxonomy" id="413071"/>
    <lineage>
        <taxon>Eukaryota</taxon>
        <taxon>Fungi</taxon>
        <taxon>Dikarya</taxon>
        <taxon>Ascomycota</taxon>
        <taxon>Pezizomycotina</taxon>
        <taxon>Sordariomycetes</taxon>
        <taxon>Hypocreomycetidae</taxon>
        <taxon>Hypocreales</taxon>
        <taxon>Hypocreaceae</taxon>
        <taxon>Trichoderma</taxon>
    </lineage>
</organism>
<keyword evidence="3" id="KW-1185">Reference proteome</keyword>
<protein>
    <submittedName>
        <fullName evidence="2">Uncharacterized protein</fullName>
    </submittedName>
</protein>
<feature type="region of interest" description="Disordered" evidence="1">
    <location>
        <begin position="43"/>
        <end position="75"/>
    </location>
</feature>
<dbReference type="GeneID" id="25790876"/>
<accession>G9MDW0</accession>
<dbReference type="RefSeq" id="XP_013961463.1">
    <property type="nucleotide sequence ID" value="XM_014105988.1"/>
</dbReference>
<evidence type="ECO:0000313" key="2">
    <source>
        <dbReference type="EMBL" id="EHK27257.1"/>
    </source>
</evidence>
<sequence length="75" mass="8370">MAVKRPHQVLYAGRWMDDSSRIAHASTKNGPQIFIGDEGEYAERPNSIQTETENPEPRAAVVDSQDHGSYTLTIQ</sequence>
<comment type="caution">
    <text evidence="2">The sequence shown here is derived from an EMBL/GenBank/DDBJ whole genome shotgun (WGS) entry which is preliminary data.</text>
</comment>
<dbReference type="HOGENOM" id="CLU_2671382_0_0_1"/>
<proteinExistence type="predicted"/>
<gene>
    <name evidence="2" type="ORF">TRIVIDRAFT_215090</name>
</gene>
<evidence type="ECO:0000256" key="1">
    <source>
        <dbReference type="SAM" id="MobiDB-lite"/>
    </source>
</evidence>
<dbReference type="VEuPathDB" id="FungiDB:TRIVIDRAFT_215090"/>
<dbReference type="InParanoid" id="G9MDW0"/>
<dbReference type="AlphaFoldDB" id="G9MDW0"/>